<feature type="transmembrane region" description="Helical" evidence="1">
    <location>
        <begin position="503"/>
        <end position="521"/>
    </location>
</feature>
<feature type="transmembrane region" description="Helical" evidence="1">
    <location>
        <begin position="427"/>
        <end position="448"/>
    </location>
</feature>
<feature type="transmembrane region" description="Helical" evidence="1">
    <location>
        <begin position="190"/>
        <end position="212"/>
    </location>
</feature>
<reference evidence="2 3" key="1">
    <citation type="submission" date="2018-09" db="EMBL/GenBank/DDBJ databases">
        <title>YIM 75507 draft genome.</title>
        <authorList>
            <person name="Tang S."/>
            <person name="Feng Y."/>
        </authorList>
    </citation>
    <scope>NUCLEOTIDE SEQUENCE [LARGE SCALE GENOMIC DNA]</scope>
    <source>
        <strain evidence="2 3">YIM 75507</strain>
    </source>
</reference>
<dbReference type="EMBL" id="QZEY01000006">
    <property type="protein sequence ID" value="RJL31621.1"/>
    <property type="molecule type" value="Genomic_DNA"/>
</dbReference>
<name>A0A3A4ARA1_9ACTN</name>
<accession>A0A3A4ARA1</accession>
<keyword evidence="1" id="KW-0472">Membrane</keyword>
<dbReference type="Proteomes" id="UP000265768">
    <property type="component" value="Unassembled WGS sequence"/>
</dbReference>
<feature type="transmembrane region" description="Helical" evidence="1">
    <location>
        <begin position="86"/>
        <end position="105"/>
    </location>
</feature>
<proteinExistence type="predicted"/>
<evidence type="ECO:0000313" key="3">
    <source>
        <dbReference type="Proteomes" id="UP000265768"/>
    </source>
</evidence>
<feature type="transmembrane region" description="Helical" evidence="1">
    <location>
        <begin position="294"/>
        <end position="320"/>
    </location>
</feature>
<dbReference type="OrthoDB" id="2014935at2"/>
<dbReference type="RefSeq" id="WP_119927650.1">
    <property type="nucleotide sequence ID" value="NZ_QZEY01000006.1"/>
</dbReference>
<gene>
    <name evidence="2" type="ORF">D5H75_18060</name>
</gene>
<comment type="caution">
    <text evidence="2">The sequence shown here is derived from an EMBL/GenBank/DDBJ whole genome shotgun (WGS) entry which is preliminary data.</text>
</comment>
<keyword evidence="3" id="KW-1185">Reference proteome</keyword>
<dbReference type="AlphaFoldDB" id="A0A3A4ARA1"/>
<keyword evidence="1" id="KW-1133">Transmembrane helix</keyword>
<sequence length="527" mass="52592">MRGAALAGTGALVRFLARRDRAGLAAWAALGAGLPVFNAYSLGALLPTPEAREVFAAGSDGNPVVAVLLGPISDTSLEGVVAWRSGLQSLLVTGVAGIVFTVRHTRAEEDAGRREAVAACAVGRHAPLTAVLAVTAAVNLAVAALTAAALALGPGFPFGGSLLFGLTAAAGGTALAAAGALAAQLAQTAALARTLAIGALAASLGPFVAGARPWPLPAEWPRLARPYADARWWAPLVPLAAAAILAAAACAVSARRDLGSGLLPDRAGTTGPAAATPRLSGPLALAWRTSGERLVSWAAALAVVGAAVGAVSVTLDATFAESDLIRRLLGRLAAQSPGDALLAIFTYVFCLVIAALSVVVALTPLAEEERGHAGAVLAAAVSRPRWLAAHLLLSLAAPAALLAVTGLASGLAAALATGRAAPLPAQLAATAHFIPAAWTVAAVALAVYGLRPRLAAPAAWAFLAVSALAIALWEAAVIPRAAFLLTPFAYAHPTITPAPAAPLALTLLTALLLAVATTSFTRRDLLT</sequence>
<feature type="transmembrane region" description="Helical" evidence="1">
    <location>
        <begin position="460"/>
        <end position="483"/>
    </location>
</feature>
<evidence type="ECO:0000256" key="1">
    <source>
        <dbReference type="SAM" id="Phobius"/>
    </source>
</evidence>
<protein>
    <submittedName>
        <fullName evidence="2">ABC transporter permease</fullName>
    </submittedName>
</protein>
<feature type="transmembrane region" description="Helical" evidence="1">
    <location>
        <begin position="232"/>
        <end position="254"/>
    </location>
</feature>
<evidence type="ECO:0000313" key="2">
    <source>
        <dbReference type="EMBL" id="RJL31621.1"/>
    </source>
</evidence>
<feature type="transmembrane region" description="Helical" evidence="1">
    <location>
        <begin position="158"/>
        <end position="183"/>
    </location>
</feature>
<feature type="transmembrane region" description="Helical" evidence="1">
    <location>
        <begin position="387"/>
        <end position="415"/>
    </location>
</feature>
<feature type="transmembrane region" description="Helical" evidence="1">
    <location>
        <begin position="126"/>
        <end position="152"/>
    </location>
</feature>
<organism evidence="2 3">
    <name type="scientific">Bailinhaonella thermotolerans</name>
    <dbReference type="NCBI Taxonomy" id="1070861"/>
    <lineage>
        <taxon>Bacteria</taxon>
        <taxon>Bacillati</taxon>
        <taxon>Actinomycetota</taxon>
        <taxon>Actinomycetes</taxon>
        <taxon>Streptosporangiales</taxon>
        <taxon>Streptosporangiaceae</taxon>
        <taxon>Bailinhaonella</taxon>
    </lineage>
</organism>
<keyword evidence="1" id="KW-0812">Transmembrane</keyword>
<feature type="transmembrane region" description="Helical" evidence="1">
    <location>
        <begin position="340"/>
        <end position="366"/>
    </location>
</feature>